<dbReference type="KEGG" id="tpr:Tpau_0369"/>
<organism evidence="1 2">
    <name type="scientific">Tsukamurella paurometabola (strain ATCC 8368 / DSM 20162 / CCUG 35730 / CIP 100753 / JCM 10117 / KCTC 9821 / NBRC 16120 / NCIMB 702349 / NCTC 13040)</name>
    <name type="common">Corynebacterium paurometabolum</name>
    <dbReference type="NCBI Taxonomy" id="521096"/>
    <lineage>
        <taxon>Bacteria</taxon>
        <taxon>Bacillati</taxon>
        <taxon>Actinomycetota</taxon>
        <taxon>Actinomycetes</taxon>
        <taxon>Mycobacteriales</taxon>
        <taxon>Tsukamurellaceae</taxon>
        <taxon>Tsukamurella</taxon>
    </lineage>
</organism>
<keyword evidence="2" id="KW-1185">Reference proteome</keyword>
<dbReference type="AlphaFoldDB" id="D5URF9"/>
<evidence type="ECO:0000313" key="2">
    <source>
        <dbReference type="Proteomes" id="UP000001213"/>
    </source>
</evidence>
<accession>D5URF9</accession>
<dbReference type="HOGENOM" id="CLU_1170251_0_0_11"/>
<dbReference type="EMBL" id="CP001966">
    <property type="protein sequence ID" value="ADG77012.1"/>
    <property type="molecule type" value="Genomic_DNA"/>
</dbReference>
<sequence>MGDLTVRGGPPRVRLLGRDGVGKSVLAAALERRGIATTKRDSGDANLYCLAGGLRATDRAAIATLAAGRTPLLVAWTKADAAGSWRAADARAAELAGELGRPVLAVMALLDVIGTDELDIARRLAASAFALPESVAEAAAALGDDASVLVRTGGYGLACAIGALRETPSLSTDELLPRLHELSGVDLLAEPVIAAFAGFEARREAEFDETLRTVARTDCARRDEAEHLLLDRLARVS</sequence>
<protein>
    <submittedName>
        <fullName evidence="1">Uncharacterized protein</fullName>
    </submittedName>
</protein>
<dbReference type="RefSeq" id="WP_013125058.1">
    <property type="nucleotide sequence ID" value="NC_014158.1"/>
</dbReference>
<proteinExistence type="predicted"/>
<evidence type="ECO:0000313" key="1">
    <source>
        <dbReference type="EMBL" id="ADG77012.1"/>
    </source>
</evidence>
<reference evidence="1 2" key="2">
    <citation type="journal article" date="2011" name="Stand. Genomic Sci.">
        <title>Complete genome sequence of Tsukamurella paurometabola type strain (no. 33).</title>
        <authorList>
            <person name="Munk A.C."/>
            <person name="Lapidus A."/>
            <person name="Lucas S."/>
            <person name="Nolan M."/>
            <person name="Tice H."/>
            <person name="Cheng J.F."/>
            <person name="Del Rio T.G."/>
            <person name="Goodwin L."/>
            <person name="Pitluck S."/>
            <person name="Liolios K."/>
            <person name="Huntemann M."/>
            <person name="Ivanova N."/>
            <person name="Mavromatis K."/>
            <person name="Mikhailova N."/>
            <person name="Pati A."/>
            <person name="Chen A."/>
            <person name="Palaniappan K."/>
            <person name="Tapia R."/>
            <person name="Han C."/>
            <person name="Land M."/>
            <person name="Hauser L."/>
            <person name="Chang Y.J."/>
            <person name="Jeffries C.D."/>
            <person name="Brettin T."/>
            <person name="Yasawong M."/>
            <person name="Brambilla E.M."/>
            <person name="Rohde M."/>
            <person name="Sikorski J."/>
            <person name="Goker M."/>
            <person name="Detter J.C."/>
            <person name="Woyke T."/>
            <person name="Bristow J."/>
            <person name="Eisen J.A."/>
            <person name="Markowitz V."/>
            <person name="Hugenholtz P."/>
            <person name="Kyrpides N.C."/>
            <person name="Klenk H.P."/>
        </authorList>
    </citation>
    <scope>NUCLEOTIDE SEQUENCE [LARGE SCALE GENOMIC DNA]</scope>
    <source>
        <strain evidence="2">ATCC 8368 / DSM 20162 / CCUG 35730 / CIP 100753 / JCM 10117 / KCTC 9821 / NBRC 16120 / NCIMB 702349 / NCTC 13040</strain>
    </source>
</reference>
<dbReference type="STRING" id="521096.Tpau_0369"/>
<dbReference type="Proteomes" id="UP000001213">
    <property type="component" value="Chromosome"/>
</dbReference>
<gene>
    <name evidence="1" type="ordered locus">Tpau_0369</name>
</gene>
<reference evidence="2" key="1">
    <citation type="submission" date="2010-03" db="EMBL/GenBank/DDBJ databases">
        <title>The complete chromosome of Tsukamurella paurometabola DSM 20162.</title>
        <authorList>
            <consortium name="US DOE Joint Genome Institute (JGI-PGF)"/>
            <person name="Lucas S."/>
            <person name="Copeland A."/>
            <person name="Lapidus A."/>
            <person name="Glavina del Rio T."/>
            <person name="Dalin E."/>
            <person name="Tice H."/>
            <person name="Bruce D."/>
            <person name="Goodwin L."/>
            <person name="Pitluck S."/>
            <person name="Kyrpides N."/>
            <person name="Mavromatis K."/>
            <person name="Ivanova N."/>
            <person name="Mikhailova N."/>
            <person name="Munk A.C."/>
            <person name="Brettin T."/>
            <person name="Detter J.C."/>
            <person name="Tapia R."/>
            <person name="Han C."/>
            <person name="Larimer F."/>
            <person name="Land M."/>
            <person name="Hauser L."/>
            <person name="Markowitz V."/>
            <person name="Cheng J.-F."/>
            <person name="Hugenholtz P."/>
            <person name="Woyke T."/>
            <person name="Wu D."/>
            <person name="Jando M."/>
            <person name="Brambilla E."/>
            <person name="Klenk H.-P."/>
            <person name="Eisen J.A."/>
        </authorList>
    </citation>
    <scope>NUCLEOTIDE SEQUENCE [LARGE SCALE GENOMIC DNA]</scope>
    <source>
        <strain evidence="2">ATCC 8368 / DSM 20162 / CCUG 35730 / CIP 100753 / JCM 10117 / KCTC 9821 / NBRC 16120 / NCIMB 702349 / NCTC 13040</strain>
    </source>
</reference>
<name>D5URF9_TSUPD</name>